<protein>
    <submittedName>
        <fullName evidence="1">Uncharacterized protein</fullName>
    </submittedName>
</protein>
<gene>
    <name evidence="1" type="ORF">ENW48_04905</name>
</gene>
<proteinExistence type="predicted"/>
<evidence type="ECO:0000313" key="1">
    <source>
        <dbReference type="EMBL" id="HGZ11534.1"/>
    </source>
</evidence>
<reference evidence="1" key="1">
    <citation type="journal article" date="2020" name="mSystems">
        <title>Genome- and Community-Level Interaction Insights into Carbon Utilization and Element Cycling Functions of Hydrothermarchaeota in Hydrothermal Sediment.</title>
        <authorList>
            <person name="Zhou Z."/>
            <person name="Liu Y."/>
            <person name="Xu W."/>
            <person name="Pan J."/>
            <person name="Luo Z.H."/>
            <person name="Li M."/>
        </authorList>
    </citation>
    <scope>NUCLEOTIDE SEQUENCE [LARGE SCALE GENOMIC DNA]</scope>
    <source>
        <strain evidence="1">SpSt-853</strain>
    </source>
</reference>
<sequence length="306" mass="34003">MLPLLLVLALLGSVLLAPPILGGPSLRMVKWEPMSGPPAPAYIHLEVELPCDLKEPQEEITVNGQAAAFRHLGFSSGSGRCGRDYAVYVGPPGKKMVRLDINTGSRVLSAAATLVFESRGAIVLLDRVPGEAVLEPGEWRFWGYFVRDLKVRVNDMEVPYQLRPSPVSEHHALITCQPNLRPGPNLITIVGKGLGGEAVKLECPTYYIKDQKVRLHDEILLPYGYMGSKSGPFFRLDVEGKALQPGESQDLDQAGLKDDAWYYQKRMFLKRLKAVNTGEAVLKFYEKAWFTNPFQLRKTLTLKVVS</sequence>
<comment type="caution">
    <text evidence="1">The sequence shown here is derived from an EMBL/GenBank/DDBJ whole genome shotgun (WGS) entry which is preliminary data.</text>
</comment>
<dbReference type="AlphaFoldDB" id="A0A7C5ALE7"/>
<accession>A0A7C5ALE7</accession>
<name>A0A7C5ALE7_9BACT</name>
<organism evidence="1">
    <name type="scientific">Desulfobacca acetoxidans</name>
    <dbReference type="NCBI Taxonomy" id="60893"/>
    <lineage>
        <taxon>Bacteria</taxon>
        <taxon>Pseudomonadati</taxon>
        <taxon>Thermodesulfobacteriota</taxon>
        <taxon>Desulfobaccia</taxon>
        <taxon>Desulfobaccales</taxon>
        <taxon>Desulfobaccaceae</taxon>
        <taxon>Desulfobacca</taxon>
    </lineage>
</organism>
<dbReference type="EMBL" id="DTKJ01000037">
    <property type="protein sequence ID" value="HGZ11534.1"/>
    <property type="molecule type" value="Genomic_DNA"/>
</dbReference>